<dbReference type="InterPro" id="IPR017907">
    <property type="entry name" value="Znf_RING_CS"/>
</dbReference>
<dbReference type="SUPFAM" id="SSF57850">
    <property type="entry name" value="RING/U-box"/>
    <property type="match status" value="1"/>
</dbReference>
<feature type="domain" description="RING-type" evidence="6">
    <location>
        <begin position="72"/>
        <end position="112"/>
    </location>
</feature>
<dbReference type="Pfam" id="PF00097">
    <property type="entry name" value="zf-C3HC4"/>
    <property type="match status" value="1"/>
</dbReference>
<evidence type="ECO:0000313" key="9">
    <source>
        <dbReference type="WBParaSite" id="HPLM_0002060701-mRNA-1"/>
    </source>
</evidence>
<dbReference type="AlphaFoldDB" id="A0A0N4X8B5"/>
<proteinExistence type="predicted"/>
<organism evidence="9">
    <name type="scientific">Haemonchus placei</name>
    <name type="common">Barber's pole worm</name>
    <dbReference type="NCBI Taxonomy" id="6290"/>
    <lineage>
        <taxon>Eukaryota</taxon>
        <taxon>Metazoa</taxon>
        <taxon>Ecdysozoa</taxon>
        <taxon>Nematoda</taxon>
        <taxon>Chromadorea</taxon>
        <taxon>Rhabditida</taxon>
        <taxon>Rhabditina</taxon>
        <taxon>Rhabditomorpha</taxon>
        <taxon>Strongyloidea</taxon>
        <taxon>Trichostrongylidae</taxon>
        <taxon>Haemonchus</taxon>
    </lineage>
</organism>
<reference evidence="9" key="1">
    <citation type="submission" date="2017-02" db="UniProtKB">
        <authorList>
            <consortium name="WormBaseParasite"/>
        </authorList>
    </citation>
    <scope>IDENTIFICATION</scope>
</reference>
<keyword evidence="2 4" id="KW-0863">Zinc-finger</keyword>
<dbReference type="Gene3D" id="3.30.40.10">
    <property type="entry name" value="Zinc/RING finger domain, C3HC4 (zinc finger)"/>
    <property type="match status" value="1"/>
</dbReference>
<dbReference type="PROSITE" id="PS00518">
    <property type="entry name" value="ZF_RING_1"/>
    <property type="match status" value="1"/>
</dbReference>
<dbReference type="Proteomes" id="UP000268014">
    <property type="component" value="Unassembled WGS sequence"/>
</dbReference>
<evidence type="ECO:0000256" key="1">
    <source>
        <dbReference type="ARBA" id="ARBA00022723"/>
    </source>
</evidence>
<gene>
    <name evidence="7" type="ORF">HPLM_LOCUS20601</name>
</gene>
<feature type="compositionally biased region" description="Basic residues" evidence="5">
    <location>
        <begin position="452"/>
        <end position="461"/>
    </location>
</feature>
<name>A0A0N4X8B5_HAEPC</name>
<reference evidence="7 8" key="2">
    <citation type="submission" date="2018-11" db="EMBL/GenBank/DDBJ databases">
        <authorList>
            <consortium name="Pathogen Informatics"/>
        </authorList>
    </citation>
    <scope>NUCLEOTIDE SEQUENCE [LARGE SCALE GENOMIC DNA]</scope>
    <source>
        <strain evidence="7 8">MHpl1</strain>
    </source>
</reference>
<accession>A0A0N4X8B5</accession>
<evidence type="ECO:0000313" key="8">
    <source>
        <dbReference type="Proteomes" id="UP000268014"/>
    </source>
</evidence>
<dbReference type="OMA" id="PRIPEHD"/>
<keyword evidence="1" id="KW-0479">Metal-binding</keyword>
<dbReference type="STRING" id="6290.A0A0N4X8B5"/>
<evidence type="ECO:0000256" key="3">
    <source>
        <dbReference type="ARBA" id="ARBA00022833"/>
    </source>
</evidence>
<keyword evidence="3" id="KW-0862">Zinc</keyword>
<evidence type="ECO:0000256" key="2">
    <source>
        <dbReference type="ARBA" id="ARBA00022771"/>
    </source>
</evidence>
<dbReference type="WBParaSite" id="HPLM_0002060701-mRNA-1">
    <property type="protein sequence ID" value="HPLM_0002060701-mRNA-1"/>
    <property type="gene ID" value="HPLM_0002060701"/>
</dbReference>
<keyword evidence="8" id="KW-1185">Reference proteome</keyword>
<dbReference type="OrthoDB" id="5848996at2759"/>
<dbReference type="PROSITE" id="PS50089">
    <property type="entry name" value="ZF_RING_2"/>
    <property type="match status" value="1"/>
</dbReference>
<dbReference type="InterPro" id="IPR001841">
    <property type="entry name" value="Znf_RING"/>
</dbReference>
<evidence type="ECO:0000256" key="5">
    <source>
        <dbReference type="SAM" id="MobiDB-lite"/>
    </source>
</evidence>
<evidence type="ECO:0000259" key="6">
    <source>
        <dbReference type="PROSITE" id="PS50089"/>
    </source>
</evidence>
<dbReference type="InterPro" id="IPR013083">
    <property type="entry name" value="Znf_RING/FYVE/PHD"/>
</dbReference>
<dbReference type="EMBL" id="UZAF01022380">
    <property type="protein sequence ID" value="VDO84858.1"/>
    <property type="molecule type" value="Genomic_DNA"/>
</dbReference>
<evidence type="ECO:0000313" key="7">
    <source>
        <dbReference type="EMBL" id="VDO84858.1"/>
    </source>
</evidence>
<sequence length="546" mass="62536">MIKELNRKCFRVRNEKGDYICFALDRTCADEILWKKKGASPPHDPQRPRKRKASDDFLATMDKRCLVRDFACILCQRICNIPVATTVCMHRFCESCMSPRIAAGNLRCPRCNMQLDQNQPVCHDSNFQDIIAKIDFDLNTVHDLLTRKPHSACEFSSITSDEEYMDMCNVSEERRKVIRKKTTPPSRIHPLAAEHAFYWDRKFQNSNALVQRYLKKMGLPHHDPPLPLPRIPEHDGGEIEERRPFRIYGNLINHVPPPLRDKRIRDGGGYDAEYKLFECNKDHIWPTIEKKEPNRFGITAEYRKSLLKMHRILRPKSRATETLVNERAGLESGDDMPVSCEGKIKSDVVEKVEAEADVFLEKEANGESSSNGSLDSEDVNDLVAERHHLFLNRQATRIVEVVLRPNRNPKSSSRIISTRELPSFYLFVDEAATVAHLQQFVLMRINTQHPKTERRRGKRSPHVSPSKEGAEILDTKSLMNSTAYSIGTKEGDSTIYASAFPVQKLSETLTLSEVSCAAYYHLIQSSASFQYTLVLGRITFRGFQSL</sequence>
<protein>
    <submittedName>
        <fullName evidence="9">RING-type domain-containing protein</fullName>
    </submittedName>
</protein>
<dbReference type="InterPro" id="IPR018957">
    <property type="entry name" value="Znf_C3HC4_RING-type"/>
</dbReference>
<feature type="region of interest" description="Disordered" evidence="5">
    <location>
        <begin position="448"/>
        <end position="470"/>
    </location>
</feature>
<dbReference type="GO" id="GO:0008270">
    <property type="term" value="F:zinc ion binding"/>
    <property type="evidence" value="ECO:0007669"/>
    <property type="project" value="UniProtKB-KW"/>
</dbReference>
<evidence type="ECO:0000256" key="4">
    <source>
        <dbReference type="PROSITE-ProRule" id="PRU00175"/>
    </source>
</evidence>